<gene>
    <name evidence="2" type="ORF">H0A75_08225</name>
</gene>
<dbReference type="Gene3D" id="3.30.70.270">
    <property type="match status" value="1"/>
</dbReference>
<organism evidence="2 3">
    <name type="scientific">Candidatus Methanofishera endochildressiae</name>
    <dbReference type="NCBI Taxonomy" id="2738884"/>
    <lineage>
        <taxon>Bacteria</taxon>
        <taxon>Pseudomonadati</taxon>
        <taxon>Pseudomonadota</taxon>
        <taxon>Gammaproteobacteria</taxon>
        <taxon>Candidatus Methanofishera</taxon>
    </lineage>
</organism>
<protein>
    <recommendedName>
        <fullName evidence="1">Reverse transcriptase domain-containing protein</fullName>
    </recommendedName>
</protein>
<dbReference type="AlphaFoldDB" id="A0A7Z0MPX8"/>
<dbReference type="SUPFAM" id="SSF56672">
    <property type="entry name" value="DNA/RNA polymerases"/>
    <property type="match status" value="1"/>
</dbReference>
<dbReference type="InterPro" id="IPR052055">
    <property type="entry name" value="Hepadnavirus_pol/RT"/>
</dbReference>
<dbReference type="PANTHER" id="PTHR33050">
    <property type="entry name" value="REVERSE TRANSCRIPTASE DOMAIN-CONTAINING PROTEIN"/>
    <property type="match status" value="1"/>
</dbReference>
<evidence type="ECO:0000313" key="2">
    <source>
        <dbReference type="EMBL" id="NYT47539.1"/>
    </source>
</evidence>
<dbReference type="InterPro" id="IPR043502">
    <property type="entry name" value="DNA/RNA_pol_sf"/>
</dbReference>
<dbReference type="Gene3D" id="3.10.10.10">
    <property type="entry name" value="HIV Type 1 Reverse Transcriptase, subunit A, domain 1"/>
    <property type="match status" value="1"/>
</dbReference>
<reference evidence="2 3" key="1">
    <citation type="submission" date="2020-05" db="EMBL/GenBank/DDBJ databases">
        <title>Horizontal transmission and recombination maintain forever young bacterial symbiont genomes.</title>
        <authorList>
            <person name="Russell S.L."/>
            <person name="Pepper-Tunick E."/>
            <person name="Svedberg J."/>
            <person name="Byrne A."/>
            <person name="Ruelas Castillo J."/>
            <person name="Vollmers C."/>
            <person name="Beinart R.A."/>
            <person name="Corbett-Detig R."/>
        </authorList>
    </citation>
    <scope>NUCLEOTIDE SEQUENCE [LARGE SCALE GENOMIC DNA]</scope>
    <source>
        <strain evidence="2">4727-3</strain>
    </source>
</reference>
<feature type="domain" description="Reverse transcriptase" evidence="1">
    <location>
        <begin position="1"/>
        <end position="182"/>
    </location>
</feature>
<accession>A0A7Z0MPX8</accession>
<evidence type="ECO:0000313" key="3">
    <source>
        <dbReference type="Proteomes" id="UP000537890"/>
    </source>
</evidence>
<dbReference type="InterPro" id="IPR043128">
    <property type="entry name" value="Rev_trsase/Diguanyl_cyclase"/>
</dbReference>
<evidence type="ECO:0000259" key="1">
    <source>
        <dbReference type="PROSITE" id="PS50878"/>
    </source>
</evidence>
<proteinExistence type="predicted"/>
<dbReference type="Proteomes" id="UP000537890">
    <property type="component" value="Unassembled WGS sequence"/>
</dbReference>
<dbReference type="EMBL" id="JACCHS010000173">
    <property type="protein sequence ID" value="NYT47539.1"/>
    <property type="molecule type" value="Genomic_DNA"/>
</dbReference>
<dbReference type="PANTHER" id="PTHR33050:SF7">
    <property type="entry name" value="RIBONUCLEASE H"/>
    <property type="match status" value="1"/>
</dbReference>
<dbReference type="PROSITE" id="PS50878">
    <property type="entry name" value="RT_POL"/>
    <property type="match status" value="1"/>
</dbReference>
<name>A0A7Z0MPX8_9GAMM</name>
<sequence>MEQTARGQSIDCVNNGKGKERLILDLRHVNKHVRLDKFKFEDWKTLKQYVNLNSYGFVFDLKSGYHHVDIHKSFQTYLGFSWELNNVVKYFVFTVLPFGLKSSAYIFSKLLRPLVKFWRNQSIKLVLYLDDGFGISDNLQLSSRQAIQVKNDLISSGLVPNKDKSICTHPFSSLEWLDLYGI</sequence>
<comment type="caution">
    <text evidence="2">The sequence shown here is derived from an EMBL/GenBank/DDBJ whole genome shotgun (WGS) entry which is preliminary data.</text>
</comment>
<dbReference type="InterPro" id="IPR000477">
    <property type="entry name" value="RT_dom"/>
</dbReference>
<dbReference type="Pfam" id="PF00078">
    <property type="entry name" value="RVT_1"/>
    <property type="match status" value="1"/>
</dbReference>